<dbReference type="OrthoDB" id="9812532at2"/>
<feature type="binding site" evidence="1">
    <location>
        <position position="122"/>
    </location>
    <ligand>
        <name>Mg(2+)</name>
        <dbReference type="ChEBI" id="CHEBI:18420"/>
    </ligand>
</feature>
<dbReference type="CDD" id="cd16841">
    <property type="entry name" value="RraA_family"/>
    <property type="match status" value="1"/>
</dbReference>
<dbReference type="Proteomes" id="UP000317496">
    <property type="component" value="Chromosome"/>
</dbReference>
<dbReference type="KEGG" id="fer:FNB15_01435"/>
<accession>A0A516GXF5</accession>
<evidence type="ECO:0000313" key="3">
    <source>
        <dbReference type="Proteomes" id="UP000317496"/>
    </source>
</evidence>
<evidence type="ECO:0000256" key="1">
    <source>
        <dbReference type="PIRSR" id="PIRSR605493-1"/>
    </source>
</evidence>
<dbReference type="AlphaFoldDB" id="A0A516GXF5"/>
<dbReference type="Pfam" id="PF03737">
    <property type="entry name" value="RraA-like"/>
    <property type="match status" value="1"/>
</dbReference>
<dbReference type="PANTHER" id="PTHR33254:SF16">
    <property type="entry name" value="BLR3842 PROTEIN"/>
    <property type="match status" value="1"/>
</dbReference>
<name>A0A516GXF5_9PROT</name>
<dbReference type="PANTHER" id="PTHR33254">
    <property type="entry name" value="4-HYDROXY-4-METHYL-2-OXOGLUTARATE ALDOLASE 3-RELATED"/>
    <property type="match status" value="1"/>
</dbReference>
<proteinExistence type="predicted"/>
<evidence type="ECO:0000313" key="2">
    <source>
        <dbReference type="EMBL" id="QDO96020.1"/>
    </source>
</evidence>
<dbReference type="Gene3D" id="3.50.30.40">
    <property type="entry name" value="Ribonuclease E inhibitor RraA/RraA-like"/>
    <property type="match status" value="1"/>
</dbReference>
<feature type="binding site" evidence="1">
    <location>
        <position position="121"/>
    </location>
    <ligand>
        <name>substrate</name>
    </ligand>
</feature>
<dbReference type="InterPro" id="IPR036704">
    <property type="entry name" value="RraA/RraA-like_sf"/>
</dbReference>
<organism evidence="2 3">
    <name type="scientific">Ferrovibrio terrae</name>
    <dbReference type="NCBI Taxonomy" id="2594003"/>
    <lineage>
        <taxon>Bacteria</taxon>
        <taxon>Pseudomonadati</taxon>
        <taxon>Pseudomonadota</taxon>
        <taxon>Alphaproteobacteria</taxon>
        <taxon>Rhodospirillales</taxon>
        <taxon>Rhodospirillaceae</taxon>
        <taxon>Ferrovibrio</taxon>
    </lineage>
</organism>
<gene>
    <name evidence="2" type="ORF">FNB15_01435</name>
</gene>
<dbReference type="RefSeq" id="WP_144067001.1">
    <property type="nucleotide sequence ID" value="NZ_CP041636.1"/>
</dbReference>
<keyword evidence="1" id="KW-0479">Metal-binding</keyword>
<sequence length="221" mass="24108">MSGTLPANPLADRLSRCYASAVHDVLRAQGHDNCLLPHDIRPLNIKHTLAGEIWTVSGHIDRTRSAHETLLEWTGVLSKAPGGKVVICQPNNKEVALMGELSASALQLKGVRGYIVDGGCRDAAMIDEIDFPTWCSFYTPSDIVARWVPDSFGAPITIGTVTICTGDYVIADRDGIVIIPKAMAEAVVTRTEEVMSTEGEVRRHIMAGMDPQEAYKRYGKF</sequence>
<protein>
    <submittedName>
        <fullName evidence="2">RraA family protein</fullName>
    </submittedName>
</protein>
<dbReference type="SUPFAM" id="SSF89562">
    <property type="entry name" value="RraA-like"/>
    <property type="match status" value="1"/>
</dbReference>
<comment type="cofactor">
    <cofactor evidence="1">
        <name>Mg(2+)</name>
        <dbReference type="ChEBI" id="CHEBI:18420"/>
    </cofactor>
</comment>
<keyword evidence="1" id="KW-0460">Magnesium</keyword>
<dbReference type="GO" id="GO:0046872">
    <property type="term" value="F:metal ion binding"/>
    <property type="evidence" value="ECO:0007669"/>
    <property type="project" value="UniProtKB-KW"/>
</dbReference>
<dbReference type="EMBL" id="CP041636">
    <property type="protein sequence ID" value="QDO96020.1"/>
    <property type="molecule type" value="Genomic_DNA"/>
</dbReference>
<reference evidence="2 3" key="1">
    <citation type="submission" date="2019-07" db="EMBL/GenBank/DDBJ databases">
        <title>Genome sequencing for Ferrovibrio sp. K5.</title>
        <authorList>
            <person name="Park S.-J."/>
        </authorList>
    </citation>
    <scope>NUCLEOTIDE SEQUENCE [LARGE SCALE GENOMIC DNA]</scope>
    <source>
        <strain evidence="2 3">K5</strain>
    </source>
</reference>
<keyword evidence="3" id="KW-1185">Reference proteome</keyword>
<dbReference type="InterPro" id="IPR005493">
    <property type="entry name" value="RraA/RraA-like"/>
</dbReference>